<protein>
    <submittedName>
        <fullName evidence="6">GAF and ANTAR domain-containing protein</fullName>
    </submittedName>
</protein>
<dbReference type="Pfam" id="PF03861">
    <property type="entry name" value="ANTAR"/>
    <property type="match status" value="1"/>
</dbReference>
<dbReference type="SUPFAM" id="SSF52172">
    <property type="entry name" value="CheY-like"/>
    <property type="match status" value="1"/>
</dbReference>
<dbReference type="Pfam" id="PF13185">
    <property type="entry name" value="GAF_2"/>
    <property type="match status" value="1"/>
</dbReference>
<keyword evidence="2" id="KW-0418">Kinase</keyword>
<dbReference type="GO" id="GO:0003723">
    <property type="term" value="F:RNA binding"/>
    <property type="evidence" value="ECO:0007669"/>
    <property type="project" value="InterPro"/>
</dbReference>
<dbReference type="InterPro" id="IPR029016">
    <property type="entry name" value="GAF-like_dom_sf"/>
</dbReference>
<dbReference type="InterPro" id="IPR036388">
    <property type="entry name" value="WH-like_DNA-bd_sf"/>
</dbReference>
<comment type="caution">
    <text evidence="6">The sequence shown here is derived from an EMBL/GenBank/DDBJ whole genome shotgun (WGS) entry which is preliminary data.</text>
</comment>
<evidence type="ECO:0000256" key="2">
    <source>
        <dbReference type="ARBA" id="ARBA00022777"/>
    </source>
</evidence>
<dbReference type="InterPro" id="IPR005561">
    <property type="entry name" value="ANTAR"/>
</dbReference>
<dbReference type="SMART" id="SM01012">
    <property type="entry name" value="ANTAR"/>
    <property type="match status" value="1"/>
</dbReference>
<gene>
    <name evidence="6" type="ORF">F5972_25565</name>
</gene>
<keyword evidence="7" id="KW-1185">Reference proteome</keyword>
<dbReference type="InterPro" id="IPR003018">
    <property type="entry name" value="GAF"/>
</dbReference>
<name>A0A5J5JZY3_9ACTN</name>
<evidence type="ECO:0000313" key="7">
    <source>
        <dbReference type="Proteomes" id="UP000327011"/>
    </source>
</evidence>
<dbReference type="GO" id="GO:0016301">
    <property type="term" value="F:kinase activity"/>
    <property type="evidence" value="ECO:0007669"/>
    <property type="project" value="UniProtKB-KW"/>
</dbReference>
<evidence type="ECO:0000259" key="5">
    <source>
        <dbReference type="PROSITE" id="PS50921"/>
    </source>
</evidence>
<dbReference type="SUPFAM" id="SSF55781">
    <property type="entry name" value="GAF domain-like"/>
    <property type="match status" value="1"/>
</dbReference>
<reference evidence="6 7" key="1">
    <citation type="submission" date="2019-09" db="EMBL/GenBank/DDBJ databases">
        <title>Screening of Novel Bioactive Compounds from Soil-Associated.</title>
        <authorList>
            <person name="Gong X."/>
        </authorList>
    </citation>
    <scope>NUCLEOTIDE SEQUENCE [LARGE SCALE GENOMIC DNA]</scope>
    <source>
        <strain evidence="6 7">Gxj-6</strain>
    </source>
</reference>
<keyword evidence="4" id="KW-0804">Transcription</keyword>
<accession>A0A5J5JZY3</accession>
<evidence type="ECO:0000313" key="6">
    <source>
        <dbReference type="EMBL" id="KAA9376080.1"/>
    </source>
</evidence>
<dbReference type="EMBL" id="VYTZ01000009">
    <property type="protein sequence ID" value="KAA9376080.1"/>
    <property type="molecule type" value="Genomic_DNA"/>
</dbReference>
<organism evidence="6 7">
    <name type="scientific">Microbispora cellulosiformans</name>
    <dbReference type="NCBI Taxonomy" id="2614688"/>
    <lineage>
        <taxon>Bacteria</taxon>
        <taxon>Bacillati</taxon>
        <taxon>Actinomycetota</taxon>
        <taxon>Actinomycetes</taxon>
        <taxon>Streptosporangiales</taxon>
        <taxon>Streptosporangiaceae</taxon>
        <taxon>Microbispora</taxon>
    </lineage>
</organism>
<proteinExistence type="predicted"/>
<evidence type="ECO:0000256" key="1">
    <source>
        <dbReference type="ARBA" id="ARBA00022679"/>
    </source>
</evidence>
<dbReference type="Gene3D" id="3.30.450.40">
    <property type="match status" value="1"/>
</dbReference>
<sequence length="264" mass="29326">MAESPPLPQPRRCEVRFTRGYGMTHIDPEALVASLRRLQKDRSATGIVHHLERIVQVVDRLFGYSGAGLMFAEEDRTLRYLFATDERGRSLERAQAVTSQGPCVAAYVGDTAVTTVDVRADRRWPALRDLLHPEVRGVAGVPIRLGGVPVGTLNVYQDAPHEWQETDTQALHAYAHVIEQVLLASMEADEKAVLADQLQYALDYRVVIERAIGYLMGKHDLTASQAFTGLRKQARDSRRKVSELAAELLGEQGPRNVANPDHVV</sequence>
<dbReference type="Gene3D" id="1.10.10.10">
    <property type="entry name" value="Winged helix-like DNA-binding domain superfamily/Winged helix DNA-binding domain"/>
    <property type="match status" value="1"/>
</dbReference>
<feature type="domain" description="ANTAR" evidence="5">
    <location>
        <begin position="188"/>
        <end position="249"/>
    </location>
</feature>
<evidence type="ECO:0000256" key="4">
    <source>
        <dbReference type="ARBA" id="ARBA00023163"/>
    </source>
</evidence>
<keyword evidence="3" id="KW-0805">Transcription regulation</keyword>
<dbReference type="SMART" id="SM00065">
    <property type="entry name" value="GAF"/>
    <property type="match status" value="1"/>
</dbReference>
<dbReference type="InterPro" id="IPR011006">
    <property type="entry name" value="CheY-like_superfamily"/>
</dbReference>
<evidence type="ECO:0000256" key="3">
    <source>
        <dbReference type="ARBA" id="ARBA00023015"/>
    </source>
</evidence>
<dbReference type="PROSITE" id="PS50921">
    <property type="entry name" value="ANTAR"/>
    <property type="match status" value="1"/>
</dbReference>
<dbReference type="Proteomes" id="UP000327011">
    <property type="component" value="Unassembled WGS sequence"/>
</dbReference>
<dbReference type="AlphaFoldDB" id="A0A5J5JZY3"/>
<keyword evidence="1" id="KW-0808">Transferase</keyword>